<evidence type="ECO:0000313" key="2">
    <source>
        <dbReference type="Proteomes" id="UP000828924"/>
    </source>
</evidence>
<reference evidence="1 2" key="1">
    <citation type="submission" date="2021-03" db="EMBL/GenBank/DDBJ databases">
        <title>Complete genome of Streptomyces formicae strain 1H-GS9 (DSM 100524).</title>
        <authorList>
            <person name="Atanasov K.E."/>
            <person name="Altabella T."/>
            <person name="Ferrer A."/>
        </authorList>
    </citation>
    <scope>NUCLEOTIDE SEQUENCE [LARGE SCALE GENOMIC DNA]</scope>
    <source>
        <strain evidence="1 2">1H-GS9</strain>
    </source>
</reference>
<gene>
    <name evidence="1" type="ORF">J4032_15825</name>
</gene>
<organism evidence="1 2">
    <name type="scientific">Streptomyces formicae</name>
    <dbReference type="NCBI Taxonomy" id="1616117"/>
    <lineage>
        <taxon>Bacteria</taxon>
        <taxon>Bacillati</taxon>
        <taxon>Actinomycetota</taxon>
        <taxon>Actinomycetes</taxon>
        <taxon>Kitasatosporales</taxon>
        <taxon>Streptomycetaceae</taxon>
        <taxon>Streptomyces</taxon>
    </lineage>
</organism>
<proteinExistence type="predicted"/>
<dbReference type="Proteomes" id="UP000828924">
    <property type="component" value="Chromosome"/>
</dbReference>
<keyword evidence="2" id="KW-1185">Reference proteome</keyword>
<protein>
    <submittedName>
        <fullName evidence="1">Nuclear transport factor 2 family protein</fullName>
    </submittedName>
</protein>
<accession>A0ABY3X150</accession>
<dbReference type="SUPFAM" id="SSF54427">
    <property type="entry name" value="NTF2-like"/>
    <property type="match status" value="1"/>
</dbReference>
<sequence length="90" mass="9570">MDRGTAIAVAAFTGDAAVTDEDRTHSGTAEIEAWLDNAAGECTFTTTLTGAQQRDADHYVATQRLEGDFPGGVADLRYRDGLIERLAIAP</sequence>
<dbReference type="EMBL" id="CP071872">
    <property type="protein sequence ID" value="UNM16535.1"/>
    <property type="molecule type" value="Genomic_DNA"/>
</dbReference>
<name>A0ABY3X150_9ACTN</name>
<dbReference type="Gene3D" id="3.10.450.50">
    <property type="match status" value="1"/>
</dbReference>
<evidence type="ECO:0000313" key="1">
    <source>
        <dbReference type="EMBL" id="UNM16535.1"/>
    </source>
</evidence>
<dbReference type="InterPro" id="IPR032710">
    <property type="entry name" value="NTF2-like_dom_sf"/>
</dbReference>